<dbReference type="EMBL" id="CAESAP020000199">
    <property type="protein sequence ID" value="CAB5501821.1"/>
    <property type="molecule type" value="Genomic_DNA"/>
</dbReference>
<gene>
    <name evidence="1" type="ORF">AZO1586R_1331</name>
</gene>
<sequence>KYVRNRLYAIAAKVLQHGRQVIVKCQAQYYDLLTQVLNNIKAFKPLLS</sequence>
<dbReference type="Proteomes" id="UP000635628">
    <property type="component" value="Unassembled WGS sequence"/>
</dbReference>
<name>A0ACA8ZQN1_9GAMM</name>
<evidence type="ECO:0000313" key="1">
    <source>
        <dbReference type="EMBL" id="CAB5501821.1"/>
    </source>
</evidence>
<keyword evidence="2" id="KW-1185">Reference proteome</keyword>
<feature type="non-terminal residue" evidence="1">
    <location>
        <position position="1"/>
    </location>
</feature>
<protein>
    <submittedName>
        <fullName evidence="1">Uncharacterized protein</fullName>
    </submittedName>
</protein>
<reference evidence="1" key="1">
    <citation type="submission" date="2020-05" db="EMBL/GenBank/DDBJ databases">
        <authorList>
            <person name="Petersen J."/>
            <person name="Sayavedra L."/>
        </authorList>
    </citation>
    <scope>NUCLEOTIDE SEQUENCE</scope>
    <source>
        <strain evidence="1">B azoricus SOX Menez Gwen</strain>
    </source>
</reference>
<comment type="caution">
    <text evidence="1">The sequence shown here is derived from an EMBL/GenBank/DDBJ whole genome shotgun (WGS) entry which is preliminary data.</text>
</comment>
<accession>A0ACA8ZQN1</accession>
<proteinExistence type="predicted"/>
<evidence type="ECO:0000313" key="2">
    <source>
        <dbReference type="Proteomes" id="UP000635628"/>
    </source>
</evidence>
<organism evidence="1 2">
    <name type="scientific">Bathymodiolus azoricus thioautotrophic gill symbiont</name>
    <dbReference type="NCBI Taxonomy" id="235205"/>
    <lineage>
        <taxon>Bacteria</taxon>
        <taxon>Pseudomonadati</taxon>
        <taxon>Pseudomonadota</taxon>
        <taxon>Gammaproteobacteria</taxon>
        <taxon>sulfur-oxidizing symbionts</taxon>
    </lineage>
</organism>